<dbReference type="AlphaFoldDB" id="A0A7T7JFX5"/>
<dbReference type="RefSeq" id="WP_198173581.1">
    <property type="nucleotide sequence ID" value="NZ_CP066775.1"/>
</dbReference>
<dbReference type="EMBL" id="CP066775">
    <property type="protein sequence ID" value="QQL48970.1"/>
    <property type="molecule type" value="Genomic_DNA"/>
</dbReference>
<proteinExistence type="predicted"/>
<dbReference type="GO" id="GO:0016491">
    <property type="term" value="F:oxidoreductase activity"/>
    <property type="evidence" value="ECO:0007669"/>
    <property type="project" value="InterPro"/>
</dbReference>
<sequence>MKKNSLTLLAGIMFLLAVVSAKAQSSLPPSIKKGTIKVTILYPNGEGKKFDMEYYTQKHFPMLRSLFGSALKATAIDKGLTAGSPGTPLPFLAIGYLYFDSAAAFQDGMKTYATKIRADVPNYTNITPIIQISEVVE</sequence>
<dbReference type="Proteomes" id="UP000429232">
    <property type="component" value="Chromosome"/>
</dbReference>
<feature type="chain" id="PRO_5031522166" evidence="1">
    <location>
        <begin position="24"/>
        <end position="137"/>
    </location>
</feature>
<dbReference type="InterPro" id="IPR011008">
    <property type="entry name" value="Dimeric_a/b-barrel"/>
</dbReference>
<evidence type="ECO:0000313" key="4">
    <source>
        <dbReference type="Proteomes" id="UP000429232"/>
    </source>
</evidence>
<dbReference type="Gene3D" id="3.30.70.100">
    <property type="match status" value="1"/>
</dbReference>
<evidence type="ECO:0000313" key="3">
    <source>
        <dbReference type="EMBL" id="QQL48970.1"/>
    </source>
</evidence>
<dbReference type="PANTHER" id="PTHR40260:SF2">
    <property type="entry name" value="BLR8190 PROTEIN"/>
    <property type="match status" value="1"/>
</dbReference>
<dbReference type="KEGG" id="mgik:GO620_012375"/>
<dbReference type="InterPro" id="IPR009799">
    <property type="entry name" value="EthD_dom"/>
</dbReference>
<dbReference type="NCBIfam" id="TIGR02118">
    <property type="entry name" value="EthD family reductase"/>
    <property type="match status" value="1"/>
</dbReference>
<feature type="signal peptide" evidence="1">
    <location>
        <begin position="1"/>
        <end position="23"/>
    </location>
</feature>
<keyword evidence="1" id="KW-0732">Signal</keyword>
<evidence type="ECO:0000259" key="2">
    <source>
        <dbReference type="Pfam" id="PF07110"/>
    </source>
</evidence>
<evidence type="ECO:0000256" key="1">
    <source>
        <dbReference type="SAM" id="SignalP"/>
    </source>
</evidence>
<accession>A0A7T7JFX5</accession>
<dbReference type="SUPFAM" id="SSF54909">
    <property type="entry name" value="Dimeric alpha+beta barrel"/>
    <property type="match status" value="1"/>
</dbReference>
<protein>
    <submittedName>
        <fullName evidence="3">EthD family reductase</fullName>
    </submittedName>
</protein>
<dbReference type="Pfam" id="PF07110">
    <property type="entry name" value="EthD"/>
    <property type="match status" value="1"/>
</dbReference>
<organism evidence="3 4">
    <name type="scientific">Mucilaginibacter ginkgonis</name>
    <dbReference type="NCBI Taxonomy" id="2682091"/>
    <lineage>
        <taxon>Bacteria</taxon>
        <taxon>Pseudomonadati</taxon>
        <taxon>Bacteroidota</taxon>
        <taxon>Sphingobacteriia</taxon>
        <taxon>Sphingobacteriales</taxon>
        <taxon>Sphingobacteriaceae</taxon>
        <taxon>Mucilaginibacter</taxon>
    </lineage>
</organism>
<dbReference type="PANTHER" id="PTHR40260">
    <property type="entry name" value="BLR8190 PROTEIN"/>
    <property type="match status" value="1"/>
</dbReference>
<gene>
    <name evidence="3" type="ORF">GO620_012375</name>
</gene>
<name>A0A7T7JFX5_9SPHI</name>
<reference evidence="3 4" key="1">
    <citation type="submission" date="2020-12" db="EMBL/GenBank/DDBJ databases">
        <title>HMF7856_wgs.fasta genome submission.</title>
        <authorList>
            <person name="Kang H."/>
            <person name="Kim H."/>
            <person name="Joh K."/>
        </authorList>
    </citation>
    <scope>NUCLEOTIDE SEQUENCE [LARGE SCALE GENOMIC DNA]</scope>
    <source>
        <strain evidence="3 4">HMF7856</strain>
    </source>
</reference>
<keyword evidence="4" id="KW-1185">Reference proteome</keyword>
<feature type="domain" description="EthD" evidence="2">
    <location>
        <begin position="51"/>
        <end position="124"/>
    </location>
</feature>